<feature type="active site" description="Nucleophile" evidence="5">
    <location>
        <position position="435"/>
    </location>
</feature>
<accession>A0A6A6PD72</accession>
<dbReference type="GO" id="GO:0070475">
    <property type="term" value="P:rRNA base methylation"/>
    <property type="evidence" value="ECO:0007669"/>
    <property type="project" value="TreeGrafter"/>
</dbReference>
<gene>
    <name evidence="8" type="ORF">BDY21DRAFT_277291</name>
</gene>
<feature type="binding site" evidence="5">
    <location>
        <position position="339"/>
    </location>
    <ligand>
        <name>S-adenosyl-L-methionine</name>
        <dbReference type="ChEBI" id="CHEBI:59789"/>
    </ligand>
</feature>
<dbReference type="InterPro" id="IPR048889">
    <property type="entry name" value="NSUN5_RCM1_N"/>
</dbReference>
<keyword evidence="4 5" id="KW-0694">RNA-binding</keyword>
<feature type="compositionally biased region" description="Basic residues" evidence="6">
    <location>
        <begin position="380"/>
        <end position="389"/>
    </location>
</feature>
<dbReference type="PANTHER" id="PTHR22807:SF4">
    <property type="entry name" value="28S RRNA (CYTOSINE-C(5))-METHYLTRANSFERASE"/>
    <property type="match status" value="1"/>
</dbReference>
<dbReference type="InterPro" id="IPR001678">
    <property type="entry name" value="MeTrfase_RsmB-F_NOP2_dom"/>
</dbReference>
<feature type="region of interest" description="Disordered" evidence="6">
    <location>
        <begin position="532"/>
        <end position="555"/>
    </location>
</feature>
<proteinExistence type="inferred from homology"/>
<keyword evidence="2 5" id="KW-0808">Transferase</keyword>
<organism evidence="8 9">
    <name type="scientific">Lineolata rhizophorae</name>
    <dbReference type="NCBI Taxonomy" id="578093"/>
    <lineage>
        <taxon>Eukaryota</taxon>
        <taxon>Fungi</taxon>
        <taxon>Dikarya</taxon>
        <taxon>Ascomycota</taxon>
        <taxon>Pezizomycotina</taxon>
        <taxon>Dothideomycetes</taxon>
        <taxon>Dothideomycetes incertae sedis</taxon>
        <taxon>Lineolatales</taxon>
        <taxon>Lineolataceae</taxon>
        <taxon>Lineolata</taxon>
    </lineage>
</organism>
<dbReference type="PANTHER" id="PTHR22807">
    <property type="entry name" value="NOP2 YEAST -RELATED NOL1/NOP2/FMU SUN DOMAIN-CONTAINING"/>
    <property type="match status" value="1"/>
</dbReference>
<reference evidence="8" key="1">
    <citation type="journal article" date="2020" name="Stud. Mycol.">
        <title>101 Dothideomycetes genomes: a test case for predicting lifestyles and emergence of pathogens.</title>
        <authorList>
            <person name="Haridas S."/>
            <person name="Albert R."/>
            <person name="Binder M."/>
            <person name="Bloem J."/>
            <person name="Labutti K."/>
            <person name="Salamov A."/>
            <person name="Andreopoulos B."/>
            <person name="Baker S."/>
            <person name="Barry K."/>
            <person name="Bills G."/>
            <person name="Bluhm B."/>
            <person name="Cannon C."/>
            <person name="Castanera R."/>
            <person name="Culley D."/>
            <person name="Daum C."/>
            <person name="Ezra D."/>
            <person name="Gonzalez J."/>
            <person name="Henrissat B."/>
            <person name="Kuo A."/>
            <person name="Liang C."/>
            <person name="Lipzen A."/>
            <person name="Lutzoni F."/>
            <person name="Magnuson J."/>
            <person name="Mondo S."/>
            <person name="Nolan M."/>
            <person name="Ohm R."/>
            <person name="Pangilinan J."/>
            <person name="Park H.-J."/>
            <person name="Ramirez L."/>
            <person name="Alfaro M."/>
            <person name="Sun H."/>
            <person name="Tritt A."/>
            <person name="Yoshinaga Y."/>
            <person name="Zwiers L.-H."/>
            <person name="Turgeon B."/>
            <person name="Goodwin S."/>
            <person name="Spatafora J."/>
            <person name="Crous P."/>
            <person name="Grigoriev I."/>
        </authorList>
    </citation>
    <scope>NUCLEOTIDE SEQUENCE</scope>
    <source>
        <strain evidence="8">ATCC 16933</strain>
    </source>
</reference>
<name>A0A6A6PD72_9PEZI</name>
<feature type="compositionally biased region" description="Low complexity" evidence="6">
    <location>
        <begin position="365"/>
        <end position="379"/>
    </location>
</feature>
<evidence type="ECO:0000256" key="6">
    <source>
        <dbReference type="SAM" id="MobiDB-lite"/>
    </source>
</evidence>
<evidence type="ECO:0000256" key="1">
    <source>
        <dbReference type="ARBA" id="ARBA00022603"/>
    </source>
</evidence>
<evidence type="ECO:0000313" key="9">
    <source>
        <dbReference type="Proteomes" id="UP000799766"/>
    </source>
</evidence>
<dbReference type="InterPro" id="IPR049561">
    <property type="entry name" value="NSUN5_7_fdxn-like"/>
</dbReference>
<keyword evidence="9" id="KW-1185">Reference proteome</keyword>
<feature type="region of interest" description="Disordered" evidence="6">
    <location>
        <begin position="365"/>
        <end position="397"/>
    </location>
</feature>
<comment type="similarity">
    <text evidence="5">Belongs to the class I-like SAM-binding methyltransferase superfamily. RsmB/NOP family.</text>
</comment>
<comment type="caution">
    <text evidence="5">Lacks conserved residue(s) required for the propagation of feature annotation.</text>
</comment>
<dbReference type="Pfam" id="PF21148">
    <property type="entry name" value="NSUN5_fdxn-like"/>
    <property type="match status" value="1"/>
</dbReference>
<dbReference type="InterPro" id="IPR023267">
    <property type="entry name" value="RCMT"/>
</dbReference>
<dbReference type="InterPro" id="IPR049560">
    <property type="entry name" value="MeTrfase_RsmB-F_NOP2_cat"/>
</dbReference>
<feature type="binding site" evidence="5">
    <location>
        <begin position="255"/>
        <end position="261"/>
    </location>
    <ligand>
        <name>S-adenosyl-L-methionine</name>
        <dbReference type="ChEBI" id="CHEBI:59789"/>
    </ligand>
</feature>
<dbReference type="Pfam" id="PF21153">
    <property type="entry name" value="NSUN5_N"/>
    <property type="match status" value="1"/>
</dbReference>
<dbReference type="AlphaFoldDB" id="A0A6A6PD72"/>
<feature type="binding site" evidence="5">
    <location>
        <position position="290"/>
    </location>
    <ligand>
        <name>S-adenosyl-L-methionine</name>
        <dbReference type="ChEBI" id="CHEBI:59789"/>
    </ligand>
</feature>
<dbReference type="GO" id="GO:0005730">
    <property type="term" value="C:nucleolus"/>
    <property type="evidence" value="ECO:0007669"/>
    <property type="project" value="TreeGrafter"/>
</dbReference>
<evidence type="ECO:0000256" key="2">
    <source>
        <dbReference type="ARBA" id="ARBA00022679"/>
    </source>
</evidence>
<keyword evidence="3 5" id="KW-0949">S-adenosyl-L-methionine</keyword>
<dbReference type="GO" id="GO:0003723">
    <property type="term" value="F:RNA binding"/>
    <property type="evidence" value="ECO:0007669"/>
    <property type="project" value="UniProtKB-UniRule"/>
</dbReference>
<dbReference type="SUPFAM" id="SSF53335">
    <property type="entry name" value="S-adenosyl-L-methionine-dependent methyltransferases"/>
    <property type="match status" value="1"/>
</dbReference>
<dbReference type="Proteomes" id="UP000799766">
    <property type="component" value="Unassembled WGS sequence"/>
</dbReference>
<protein>
    <submittedName>
        <fullName evidence="8">S-adenosyl-L-methionine-dependent methyltransferase</fullName>
    </submittedName>
</protein>
<dbReference type="PROSITE" id="PS51686">
    <property type="entry name" value="SAM_MT_RSMB_NOP"/>
    <property type="match status" value="1"/>
</dbReference>
<dbReference type="InterPro" id="IPR029063">
    <property type="entry name" value="SAM-dependent_MTases_sf"/>
</dbReference>
<dbReference type="Gene3D" id="3.30.70.1170">
    <property type="entry name" value="Sun protein, domain 3"/>
    <property type="match status" value="1"/>
</dbReference>
<evidence type="ECO:0000313" key="8">
    <source>
        <dbReference type="EMBL" id="KAF2461752.1"/>
    </source>
</evidence>
<dbReference type="Gene3D" id="3.40.50.150">
    <property type="entry name" value="Vaccinia Virus protein VP39"/>
    <property type="match status" value="1"/>
</dbReference>
<dbReference type="Pfam" id="PF01189">
    <property type="entry name" value="Methyltr_RsmB-F"/>
    <property type="match status" value="1"/>
</dbReference>
<evidence type="ECO:0000259" key="7">
    <source>
        <dbReference type="PROSITE" id="PS51686"/>
    </source>
</evidence>
<evidence type="ECO:0000256" key="3">
    <source>
        <dbReference type="ARBA" id="ARBA00022691"/>
    </source>
</evidence>
<dbReference type="EMBL" id="MU001670">
    <property type="protein sequence ID" value="KAF2461752.1"/>
    <property type="molecule type" value="Genomic_DNA"/>
</dbReference>
<feature type="compositionally biased region" description="Acidic residues" evidence="6">
    <location>
        <begin position="539"/>
        <end position="549"/>
    </location>
</feature>
<evidence type="ECO:0000256" key="4">
    <source>
        <dbReference type="ARBA" id="ARBA00022884"/>
    </source>
</evidence>
<dbReference type="OrthoDB" id="435282at2759"/>
<dbReference type="GO" id="GO:0008173">
    <property type="term" value="F:RNA methyltransferase activity"/>
    <property type="evidence" value="ECO:0007669"/>
    <property type="project" value="InterPro"/>
</dbReference>
<evidence type="ECO:0000256" key="5">
    <source>
        <dbReference type="PROSITE-ProRule" id="PRU01023"/>
    </source>
</evidence>
<feature type="domain" description="SAM-dependent MTase RsmB/NOP-type" evidence="7">
    <location>
        <begin position="149"/>
        <end position="528"/>
    </location>
</feature>
<keyword evidence="1 5" id="KW-0489">Methyltransferase</keyword>
<dbReference type="PRINTS" id="PR02008">
    <property type="entry name" value="RCMTFAMILY"/>
</dbReference>
<sequence length="555" mass="59883">MSLYQEAAVLLANDEKLGGSLKARIYAKAGLKHGAPQLFALISEATKWSAVLKEVIERCGILDEEKKAGLHCFAELTPTITLLLVHDHLLSKGGIAANANHPLKLAVLRHKASLNAEFNRVRLNRGFPTVESFRAHINSGTRGDHGRRDSLSNDIEHPRWVRINALHTSLEHQLATTFQHYEKKELLDVLRAPPAKHILCVDEHVPDLIALPPRADLSRTSAYQKGDLILQDKASCFPAYLLGMSSADAHVIDACAAPGNKTTHLAALLAAAHAGAEEPRSHQFKVTAFERNRKRASTLTKMVTLAGAADVVSIRRGADFLACDPAAPDFTNVTCLLLDPSCSGSGIVGRDEAIPLSLPVAGAGTPPAAATTGANGPSSKRGKKRKRSQHAGAESPAVSEPEIVARLAALSTFHLKLLMHAMKFPNAKRIAYSTCSVHAEENEEVVLKALEAKEVRERGWRVLKRKEQAEGMRKWHVRGDLGIGVEALGDAGRSAVVGRSEVIEACLRCEKGTKDGTMGFFAVAFVRDPGGAEVTMQDGSDEPSDDEESWQGFSD</sequence>